<feature type="region of interest" description="Disordered" evidence="1">
    <location>
        <begin position="113"/>
        <end position="144"/>
    </location>
</feature>
<accession>A0AAD1RKS4</accession>
<protein>
    <submittedName>
        <fullName evidence="2">Uncharacterized protein</fullName>
    </submittedName>
</protein>
<dbReference type="Proteomes" id="UP001295444">
    <property type="component" value="Chromosome 03"/>
</dbReference>
<evidence type="ECO:0000256" key="1">
    <source>
        <dbReference type="SAM" id="MobiDB-lite"/>
    </source>
</evidence>
<proteinExistence type="predicted"/>
<feature type="compositionally biased region" description="Basic and acidic residues" evidence="1">
    <location>
        <begin position="135"/>
        <end position="144"/>
    </location>
</feature>
<name>A0AAD1RKS4_PELCU</name>
<organism evidence="2 3">
    <name type="scientific">Pelobates cultripes</name>
    <name type="common">Western spadefoot toad</name>
    <dbReference type="NCBI Taxonomy" id="61616"/>
    <lineage>
        <taxon>Eukaryota</taxon>
        <taxon>Metazoa</taxon>
        <taxon>Chordata</taxon>
        <taxon>Craniata</taxon>
        <taxon>Vertebrata</taxon>
        <taxon>Euteleostomi</taxon>
        <taxon>Amphibia</taxon>
        <taxon>Batrachia</taxon>
        <taxon>Anura</taxon>
        <taxon>Pelobatoidea</taxon>
        <taxon>Pelobatidae</taxon>
        <taxon>Pelobates</taxon>
    </lineage>
</organism>
<dbReference type="AlphaFoldDB" id="A0AAD1RKS4"/>
<gene>
    <name evidence="2" type="ORF">PECUL_23A055920</name>
</gene>
<keyword evidence="3" id="KW-1185">Reference proteome</keyword>
<evidence type="ECO:0000313" key="3">
    <source>
        <dbReference type="Proteomes" id="UP001295444"/>
    </source>
</evidence>
<sequence>MSQMVYDASSDEKRHVFPSLLVLDEWQAEQSPLDDETWGHNFFLGEPQQREDADEAEASEQPDRLIIKNNFLLQGKDCKSVTVASMARGGTWRSASQKTLNSTKITTFTILESPPTTHSKHPGCQPPSCDSTVVETRERYRISK</sequence>
<evidence type="ECO:0000313" key="2">
    <source>
        <dbReference type="EMBL" id="CAH2273434.1"/>
    </source>
</evidence>
<feature type="region of interest" description="Disordered" evidence="1">
    <location>
        <begin position="37"/>
        <end position="61"/>
    </location>
</feature>
<dbReference type="EMBL" id="OW240914">
    <property type="protein sequence ID" value="CAH2273434.1"/>
    <property type="molecule type" value="Genomic_DNA"/>
</dbReference>
<reference evidence="2" key="1">
    <citation type="submission" date="2022-03" db="EMBL/GenBank/DDBJ databases">
        <authorList>
            <person name="Alioto T."/>
            <person name="Alioto T."/>
            <person name="Gomez Garrido J."/>
        </authorList>
    </citation>
    <scope>NUCLEOTIDE SEQUENCE</scope>
</reference>